<keyword evidence="2" id="KW-0482">Metalloprotease</keyword>
<dbReference type="CDD" id="cd01301">
    <property type="entry name" value="rDP_like"/>
    <property type="match status" value="1"/>
</dbReference>
<dbReference type="InterPro" id="IPR032466">
    <property type="entry name" value="Metal_Hydrolase"/>
</dbReference>
<protein>
    <recommendedName>
        <fullName evidence="2">Dipeptidase</fullName>
        <ecNumber evidence="2">3.4.13.19</ecNumber>
    </recommendedName>
</protein>
<keyword evidence="2" id="KW-0862">Zinc</keyword>
<dbReference type="PROSITE" id="PS51365">
    <property type="entry name" value="RENAL_DIPEPTIDASE_2"/>
    <property type="match status" value="1"/>
</dbReference>
<dbReference type="EMBL" id="CDPU01000095">
    <property type="protein sequence ID" value="CEO57302.1"/>
    <property type="molecule type" value="Genomic_DNA"/>
</dbReference>
<dbReference type="MEROPS" id="M19.013"/>
<accession>A0A0B7KPF7</accession>
<proteinExistence type="inferred from homology"/>
<comment type="similarity">
    <text evidence="2">Belongs to the metallo-dependent hydrolases superfamily. Peptidase M19 family.</text>
</comment>
<dbReference type="EC" id="3.4.13.19" evidence="2"/>
<dbReference type="GO" id="GO:0006508">
    <property type="term" value="P:proteolysis"/>
    <property type="evidence" value="ECO:0007669"/>
    <property type="project" value="UniProtKB-KW"/>
</dbReference>
<dbReference type="GO" id="GO:0046872">
    <property type="term" value="F:metal ion binding"/>
    <property type="evidence" value="ECO:0007669"/>
    <property type="project" value="UniProtKB-UniRule"/>
</dbReference>
<dbReference type="PANTHER" id="PTHR10443">
    <property type="entry name" value="MICROSOMAL DIPEPTIDASE"/>
    <property type="match status" value="1"/>
</dbReference>
<keyword evidence="1 2" id="KW-0224">Dipeptidase</keyword>
<keyword evidence="2" id="KW-0645">Protease</keyword>
<evidence type="ECO:0000256" key="1">
    <source>
        <dbReference type="ARBA" id="ARBA00022997"/>
    </source>
</evidence>
<evidence type="ECO:0000256" key="2">
    <source>
        <dbReference type="RuleBase" id="RU341113"/>
    </source>
</evidence>
<dbReference type="Pfam" id="PF01244">
    <property type="entry name" value="Peptidase_M19"/>
    <property type="match status" value="1"/>
</dbReference>
<sequence>MSPKTDVRSYTLAVSWEIMIIIYYPSPDHRSEHLDTSYGLLVLLELISPILANMHILGEDLVKALKLLADVPLIDGHNDFPYFLRGWYPDQVNTVDCQHMPIAHTDLERLSQGRVGGVFWSAYVPCPDANASNDFSVDVHHQCLRETLQQIDIIHGLIERYPKNLGLATTSTEVWNVFKSGRVASLIGVEGLHQIANSPGVMRNFHRLGVRYITLTHDSNNLYADSTNSTGPVHGGLSADGISMVKEMNRVGMVVDLSHTSIATQKHVLAVSKAPVIFSHSSCSSVTEHPRNSPDDVLDMLQRNGGVFMITFIRKSTDSINPCLERVADHVQHVGDRIGYDHVGIGSDFDGVMQTASGLDDVSKFPLLIAELLKRGVSEQSIRNMMGLNVLRVMDDVEQVSTAMEEAGEEVLSDKFEEIWDNKVREEVRKTRGVFD</sequence>
<keyword evidence="2" id="KW-0479">Metal-binding</keyword>
<dbReference type="Gene3D" id="3.20.20.140">
    <property type="entry name" value="Metal-dependent hydrolases"/>
    <property type="match status" value="1"/>
</dbReference>
<comment type="cofactor">
    <cofactor evidence="2">
        <name>Zn(2+)</name>
        <dbReference type="ChEBI" id="CHEBI:29105"/>
    </cofactor>
</comment>
<organism evidence="3">
    <name type="scientific">Bionectria ochroleuca</name>
    <name type="common">Gliocladium roseum</name>
    <dbReference type="NCBI Taxonomy" id="29856"/>
    <lineage>
        <taxon>Eukaryota</taxon>
        <taxon>Fungi</taxon>
        <taxon>Dikarya</taxon>
        <taxon>Ascomycota</taxon>
        <taxon>Pezizomycotina</taxon>
        <taxon>Sordariomycetes</taxon>
        <taxon>Hypocreomycetidae</taxon>
        <taxon>Hypocreales</taxon>
        <taxon>Bionectriaceae</taxon>
        <taxon>Clonostachys</taxon>
    </lineage>
</organism>
<comment type="catalytic activity">
    <reaction evidence="2">
        <text>an L-aminoacyl-L-amino acid + H2O = 2 an L-alpha-amino acid</text>
        <dbReference type="Rhea" id="RHEA:48940"/>
        <dbReference type="ChEBI" id="CHEBI:15377"/>
        <dbReference type="ChEBI" id="CHEBI:59869"/>
        <dbReference type="ChEBI" id="CHEBI:77460"/>
        <dbReference type="EC" id="3.4.13.19"/>
    </reaction>
</comment>
<gene>
    <name evidence="3" type="ORF">BN869_000013360_1</name>
</gene>
<dbReference type="PANTHER" id="PTHR10443:SF12">
    <property type="entry name" value="DIPEPTIDASE"/>
    <property type="match status" value="1"/>
</dbReference>
<dbReference type="AlphaFoldDB" id="A0A0B7KPF7"/>
<name>A0A0B7KPF7_BIOOC</name>
<dbReference type="SUPFAM" id="SSF51556">
    <property type="entry name" value="Metallo-dependent hydrolases"/>
    <property type="match status" value="1"/>
</dbReference>
<dbReference type="GO" id="GO:0070573">
    <property type="term" value="F:metallodipeptidase activity"/>
    <property type="evidence" value="ECO:0007669"/>
    <property type="project" value="InterPro"/>
</dbReference>
<dbReference type="InterPro" id="IPR008257">
    <property type="entry name" value="Pept_M19"/>
</dbReference>
<evidence type="ECO:0000313" key="3">
    <source>
        <dbReference type="EMBL" id="CEO57302.1"/>
    </source>
</evidence>
<reference evidence="3" key="1">
    <citation type="submission" date="2015-01" db="EMBL/GenBank/DDBJ databases">
        <authorList>
            <person name="Durling Mikael"/>
        </authorList>
    </citation>
    <scope>NUCLEOTIDE SEQUENCE</scope>
</reference>
<keyword evidence="2" id="KW-0378">Hydrolase</keyword>